<dbReference type="GeneID" id="54491047"/>
<proteinExistence type="predicted"/>
<dbReference type="Proteomes" id="UP000799437">
    <property type="component" value="Unassembled WGS sequence"/>
</dbReference>
<keyword evidence="1" id="KW-0732">Signal</keyword>
<organism evidence="2 3">
    <name type="scientific">Pseudovirgaria hyperparasitica</name>
    <dbReference type="NCBI Taxonomy" id="470096"/>
    <lineage>
        <taxon>Eukaryota</taxon>
        <taxon>Fungi</taxon>
        <taxon>Dikarya</taxon>
        <taxon>Ascomycota</taxon>
        <taxon>Pezizomycotina</taxon>
        <taxon>Dothideomycetes</taxon>
        <taxon>Dothideomycetes incertae sedis</taxon>
        <taxon>Acrospermales</taxon>
        <taxon>Acrospermaceae</taxon>
        <taxon>Pseudovirgaria</taxon>
    </lineage>
</organism>
<dbReference type="EMBL" id="ML996576">
    <property type="protein sequence ID" value="KAF2755913.1"/>
    <property type="molecule type" value="Genomic_DNA"/>
</dbReference>
<accession>A0A6A6W047</accession>
<evidence type="ECO:0008006" key="4">
    <source>
        <dbReference type="Google" id="ProtNLM"/>
    </source>
</evidence>
<sequence length="81" mass="9309">MRGGLILMLLMVHPVWTAPHIRRLPKRKRYVRVYWCARKGCTVWMQIVALVHCASLCDSFFFGRGESYVPLFGVFVCGCCA</sequence>
<feature type="chain" id="PRO_5025514286" description="Secreted protein" evidence="1">
    <location>
        <begin position="18"/>
        <end position="81"/>
    </location>
</feature>
<evidence type="ECO:0000256" key="1">
    <source>
        <dbReference type="SAM" id="SignalP"/>
    </source>
</evidence>
<evidence type="ECO:0000313" key="3">
    <source>
        <dbReference type="Proteomes" id="UP000799437"/>
    </source>
</evidence>
<dbReference type="RefSeq" id="XP_033598364.1">
    <property type="nucleotide sequence ID" value="XM_033749993.1"/>
</dbReference>
<reference evidence="2" key="1">
    <citation type="journal article" date="2020" name="Stud. Mycol.">
        <title>101 Dothideomycetes genomes: a test case for predicting lifestyles and emergence of pathogens.</title>
        <authorList>
            <person name="Haridas S."/>
            <person name="Albert R."/>
            <person name="Binder M."/>
            <person name="Bloem J."/>
            <person name="Labutti K."/>
            <person name="Salamov A."/>
            <person name="Andreopoulos B."/>
            <person name="Baker S."/>
            <person name="Barry K."/>
            <person name="Bills G."/>
            <person name="Bluhm B."/>
            <person name="Cannon C."/>
            <person name="Castanera R."/>
            <person name="Culley D."/>
            <person name="Daum C."/>
            <person name="Ezra D."/>
            <person name="Gonzalez J."/>
            <person name="Henrissat B."/>
            <person name="Kuo A."/>
            <person name="Liang C."/>
            <person name="Lipzen A."/>
            <person name="Lutzoni F."/>
            <person name="Magnuson J."/>
            <person name="Mondo S."/>
            <person name="Nolan M."/>
            <person name="Ohm R."/>
            <person name="Pangilinan J."/>
            <person name="Park H.-J."/>
            <person name="Ramirez L."/>
            <person name="Alfaro M."/>
            <person name="Sun H."/>
            <person name="Tritt A."/>
            <person name="Yoshinaga Y."/>
            <person name="Zwiers L.-H."/>
            <person name="Turgeon B."/>
            <person name="Goodwin S."/>
            <person name="Spatafora J."/>
            <person name="Crous P."/>
            <person name="Grigoriev I."/>
        </authorList>
    </citation>
    <scope>NUCLEOTIDE SEQUENCE</scope>
    <source>
        <strain evidence="2">CBS 121739</strain>
    </source>
</reference>
<feature type="signal peptide" evidence="1">
    <location>
        <begin position="1"/>
        <end position="17"/>
    </location>
</feature>
<name>A0A6A6W047_9PEZI</name>
<gene>
    <name evidence="2" type="ORF">EJ05DRAFT_82030</name>
</gene>
<dbReference type="AlphaFoldDB" id="A0A6A6W047"/>
<keyword evidence="3" id="KW-1185">Reference proteome</keyword>
<evidence type="ECO:0000313" key="2">
    <source>
        <dbReference type="EMBL" id="KAF2755913.1"/>
    </source>
</evidence>
<protein>
    <recommendedName>
        <fullName evidence="4">Secreted protein</fullName>
    </recommendedName>
</protein>